<dbReference type="EMBL" id="STFG01000016">
    <property type="protein sequence ID" value="THT99016.1"/>
    <property type="molecule type" value="Genomic_DNA"/>
</dbReference>
<dbReference type="Gene3D" id="3.40.50.1820">
    <property type="entry name" value="alpha/beta hydrolase"/>
    <property type="match status" value="1"/>
</dbReference>
<feature type="compositionally biased region" description="Polar residues" evidence="3">
    <location>
        <begin position="65"/>
        <end position="77"/>
    </location>
</feature>
<feature type="region of interest" description="Disordered" evidence="3">
    <location>
        <begin position="65"/>
        <end position="111"/>
    </location>
</feature>
<sequence>MRPICLTKSLWPVLAHHHASMVLAGLYLPTSHTIGKPTMTAHSLIKRRAALLGLASLSLAGVATSQTSVAPRTSQDGEQPRSGGRGADAPEKNTTSNAGGGPRGNQQPAETISHAQVQSFPLGSSGKGEPWQIHLALPRGPVPKEGAAALYLLDGNATFPLAWHAIERLKQAQPELAAELDALVLVGIGYPSGLRIDTPRRYQDFTSYTAEEFRRARGAELETGGRDQFRTFIGQELRHAVGQKTPLNPQAQSLLGHSMGGQFAMHMLYREPQRFQNFIAGDPSFWWNGGSLLEEQAAFIAGVCAAGGRLSPGKRLLTENSGTPSPNRPNPTIALAKLEGLSIWHRQQAQASHGSMLGPLVEDGVLFALGRLPATAQQRQTSPATV</sequence>
<evidence type="ECO:0000256" key="1">
    <source>
        <dbReference type="ARBA" id="ARBA00005622"/>
    </source>
</evidence>
<dbReference type="SUPFAM" id="SSF53474">
    <property type="entry name" value="alpha/beta-Hydrolases"/>
    <property type="match status" value="1"/>
</dbReference>
<keyword evidence="2 4" id="KW-0378">Hydrolase</keyword>
<name>A0A4S8EWT9_9BURK</name>
<proteinExistence type="inferred from homology"/>
<protein>
    <submittedName>
        <fullName evidence="4">Alpha/beta hydrolase</fullName>
    </submittedName>
</protein>
<evidence type="ECO:0000256" key="2">
    <source>
        <dbReference type="ARBA" id="ARBA00022801"/>
    </source>
</evidence>
<evidence type="ECO:0000313" key="5">
    <source>
        <dbReference type="Proteomes" id="UP000308917"/>
    </source>
</evidence>
<dbReference type="Proteomes" id="UP000308917">
    <property type="component" value="Unassembled WGS sequence"/>
</dbReference>
<dbReference type="InterPro" id="IPR052558">
    <property type="entry name" value="Siderophore_Hydrolase_D"/>
</dbReference>
<evidence type="ECO:0000313" key="4">
    <source>
        <dbReference type="EMBL" id="THT99016.1"/>
    </source>
</evidence>
<comment type="similarity">
    <text evidence="1">Belongs to the esterase D family.</text>
</comment>
<dbReference type="AlphaFoldDB" id="A0A4S8EWT9"/>
<organism evidence="4 5">
    <name type="scientific">Lampropedia puyangensis</name>
    <dbReference type="NCBI Taxonomy" id="1330072"/>
    <lineage>
        <taxon>Bacteria</taxon>
        <taxon>Pseudomonadati</taxon>
        <taxon>Pseudomonadota</taxon>
        <taxon>Betaproteobacteria</taxon>
        <taxon>Burkholderiales</taxon>
        <taxon>Comamonadaceae</taxon>
        <taxon>Lampropedia</taxon>
    </lineage>
</organism>
<dbReference type="GO" id="GO:0016788">
    <property type="term" value="F:hydrolase activity, acting on ester bonds"/>
    <property type="evidence" value="ECO:0007669"/>
    <property type="project" value="TreeGrafter"/>
</dbReference>
<dbReference type="PANTHER" id="PTHR40841">
    <property type="entry name" value="SIDEROPHORE TRIACETYLFUSARININE C ESTERASE"/>
    <property type="match status" value="1"/>
</dbReference>
<accession>A0A4S8EWT9</accession>
<dbReference type="Pfam" id="PF00756">
    <property type="entry name" value="Esterase"/>
    <property type="match status" value="1"/>
</dbReference>
<dbReference type="InterPro" id="IPR029058">
    <property type="entry name" value="AB_hydrolase_fold"/>
</dbReference>
<evidence type="ECO:0000256" key="3">
    <source>
        <dbReference type="SAM" id="MobiDB-lite"/>
    </source>
</evidence>
<dbReference type="InterPro" id="IPR000801">
    <property type="entry name" value="Esterase-like"/>
</dbReference>
<dbReference type="PANTHER" id="PTHR40841:SF2">
    <property type="entry name" value="SIDEROPHORE-DEGRADING ESTERASE (EUROFUNG)"/>
    <property type="match status" value="1"/>
</dbReference>
<gene>
    <name evidence="4" type="ORF">E9531_13115</name>
</gene>
<keyword evidence="5" id="KW-1185">Reference proteome</keyword>
<comment type="caution">
    <text evidence="4">The sequence shown here is derived from an EMBL/GenBank/DDBJ whole genome shotgun (WGS) entry which is preliminary data.</text>
</comment>
<reference evidence="4 5" key="1">
    <citation type="journal article" date="2015" name="Antonie Van Leeuwenhoek">
        <title>Lampropedia puyangensis sp. nov., isolated from symptomatic bark of Populus ? euramericana canker and emended description of Lampropedia hyalina (Ehrenberg 1832) Lee et al. 2004.</title>
        <authorList>
            <person name="Li Y."/>
            <person name="Wang T."/>
            <person name="Piao C.G."/>
            <person name="Wang L.F."/>
            <person name="Tian G.Z."/>
            <person name="Zhu T.H."/>
            <person name="Guo M.W."/>
        </authorList>
    </citation>
    <scope>NUCLEOTIDE SEQUENCE [LARGE SCALE GENOMIC DNA]</scope>
    <source>
        <strain evidence="4 5">2-bin</strain>
    </source>
</reference>